<evidence type="ECO:0000313" key="8">
    <source>
        <dbReference type="Proteomes" id="UP000220158"/>
    </source>
</evidence>
<feature type="domain" description="Clp1 P-loop" evidence="6">
    <location>
        <begin position="424"/>
        <end position="581"/>
    </location>
</feature>
<evidence type="ECO:0000256" key="3">
    <source>
        <dbReference type="ARBA" id="ARBA00022741"/>
    </source>
</evidence>
<keyword evidence="5" id="KW-0067">ATP-binding</keyword>
<dbReference type="InterPro" id="IPR032319">
    <property type="entry name" value="CLP1_P"/>
</dbReference>
<dbReference type="GO" id="GO:0005524">
    <property type="term" value="F:ATP binding"/>
    <property type="evidence" value="ECO:0007669"/>
    <property type="project" value="UniProtKB-KW"/>
</dbReference>
<dbReference type="PANTHER" id="PTHR12755">
    <property type="entry name" value="CLEAVAGE/POLYADENYLATION FACTOR IA SUBUNIT CLP1P"/>
    <property type="match status" value="1"/>
</dbReference>
<reference evidence="7 8" key="1">
    <citation type="submission" date="2015-04" db="EMBL/GenBank/DDBJ databases">
        <authorList>
            <consortium name="Pathogen Informatics"/>
        </authorList>
    </citation>
    <scope>NUCLEOTIDE SEQUENCE [LARGE SCALE GENOMIC DNA]</scope>
    <source>
        <strain evidence="7 8">SGS1</strain>
    </source>
</reference>
<dbReference type="RefSeq" id="XP_028532901.1">
    <property type="nucleotide sequence ID" value="XM_028676409.1"/>
</dbReference>
<name>A0A1J1H8X2_PLARL</name>
<evidence type="ECO:0000313" key="7">
    <source>
        <dbReference type="EMBL" id="CRG99896.1"/>
    </source>
</evidence>
<dbReference type="VEuPathDB" id="PlasmoDB:PRELSG_0832600"/>
<dbReference type="GO" id="GO:0005634">
    <property type="term" value="C:nucleus"/>
    <property type="evidence" value="ECO:0007669"/>
    <property type="project" value="TreeGrafter"/>
</dbReference>
<organism evidence="7 8">
    <name type="scientific">Plasmodium relictum</name>
    <dbReference type="NCBI Taxonomy" id="85471"/>
    <lineage>
        <taxon>Eukaryota</taxon>
        <taxon>Sar</taxon>
        <taxon>Alveolata</taxon>
        <taxon>Apicomplexa</taxon>
        <taxon>Aconoidasida</taxon>
        <taxon>Haemosporida</taxon>
        <taxon>Plasmodiidae</taxon>
        <taxon>Plasmodium</taxon>
        <taxon>Plasmodium (Haemamoeba)</taxon>
    </lineage>
</organism>
<evidence type="ECO:0000256" key="5">
    <source>
        <dbReference type="ARBA" id="ARBA00022840"/>
    </source>
</evidence>
<dbReference type="InterPro" id="IPR045116">
    <property type="entry name" value="Clp1/Grc3"/>
</dbReference>
<evidence type="ECO:0000256" key="4">
    <source>
        <dbReference type="ARBA" id="ARBA00022777"/>
    </source>
</evidence>
<protein>
    <recommendedName>
        <fullName evidence="6">Clp1 P-loop domain-containing protein</fullName>
    </recommendedName>
</protein>
<evidence type="ECO:0000259" key="6">
    <source>
        <dbReference type="Pfam" id="PF16575"/>
    </source>
</evidence>
<keyword evidence="3" id="KW-0547">Nucleotide-binding</keyword>
<evidence type="ECO:0000256" key="1">
    <source>
        <dbReference type="ARBA" id="ARBA00011003"/>
    </source>
</evidence>
<dbReference type="EMBL" id="LN835303">
    <property type="protein sequence ID" value="CRG99896.1"/>
    <property type="molecule type" value="Genomic_DNA"/>
</dbReference>
<keyword evidence="2" id="KW-0808">Transferase</keyword>
<keyword evidence="4" id="KW-0418">Kinase</keyword>
<dbReference type="KEGG" id="prel:PRELSG_0832600"/>
<dbReference type="GO" id="GO:0000448">
    <property type="term" value="P:cleavage in ITS2 between 5.8S rRNA and LSU-rRNA of tricistronic rRNA transcript (SSU-rRNA, 5.8S rRNA, LSU-rRNA)"/>
    <property type="evidence" value="ECO:0007669"/>
    <property type="project" value="TreeGrafter"/>
</dbReference>
<dbReference type="PANTHER" id="PTHR12755:SF3">
    <property type="entry name" value="POLYNUCLEOTIDE 5'-HYDROXYL-KINASE NOL9"/>
    <property type="match status" value="1"/>
</dbReference>
<dbReference type="Pfam" id="PF16575">
    <property type="entry name" value="CLP1_P"/>
    <property type="match status" value="1"/>
</dbReference>
<evidence type="ECO:0000256" key="2">
    <source>
        <dbReference type="ARBA" id="ARBA00022679"/>
    </source>
</evidence>
<proteinExistence type="inferred from homology"/>
<dbReference type="Gene3D" id="3.40.50.300">
    <property type="entry name" value="P-loop containing nucleotide triphosphate hydrolases"/>
    <property type="match status" value="1"/>
</dbReference>
<dbReference type="GeneID" id="39736002"/>
<dbReference type="OrthoDB" id="371733at2759"/>
<keyword evidence="8" id="KW-1185">Reference proteome</keyword>
<accession>A0A1J1H8X2</accession>
<comment type="similarity">
    <text evidence="1">Belongs to the Clp1 family. NOL9/GRC3 subfamily.</text>
</comment>
<dbReference type="Proteomes" id="UP000220158">
    <property type="component" value="Chromosome 8"/>
</dbReference>
<gene>
    <name evidence="7" type="ORF">PRELSG_0832600</name>
</gene>
<dbReference type="AlphaFoldDB" id="A0A1J1H8X2"/>
<sequence>MFDIVNDKNCVNDFEYNLIKSYDTIEKVKNKEDNIYIHTKTYNEHFFNEKEKKIFKKKVYLLGLNYNEYIFIRGNFRFRLIKGLIKFNGEILKPSKEYINVRIPVFYPSFKLIALNVNNIKYVDKKFIFHKNVSISYDDKESFICNENKSSNIKNKELNTNNLEELEMYDNTTILTKNKDIIGNSNFNISSEGNEFLCEYADTIIKNYIFGLNLLPEENMKKKMFYEYLMFSNKEDINMFSSYYMTNSITSNIHFAKYPIIIAFQRKKDFLYYLYNNDASKKLNISNYRQNYNFYINTYQFSYALKEFLLYIHNNKKYELGKVIERVEDINNSYISYDNIIDDNNNNNNDYTENYLMKNDSRNDKYKENKCSNNFTKEELFSNRFRFREYFKKYIYNENISEDNYCLEEKCSYMPNIFSVIIMGDKNKGKSFLVINFINNLLNYYKSVILLDVDIGQPIIGTSGFLSIYKIKYSLNNYNFFEKKNKCIKKIFYGCCSINENINFYIKCLEYIYNYLFSEYLKKKKKKKKYICNYPLIINTFGWIKNIGLFLLHLNIFLSKCDFVIQIDSLKINKNLKGKIKNKEYYSYMFNDFLLINQDEKNRVILNLNNKNISIISKRYSIFNAIRKYNNLNENNFFFFNFSMSFQSDEENKEIKKECSSNYNMGKFSKCCDKANLNEFRNSDNIRTSTNNLNYNSYNNNYYNNNHIDYGYNNYKRYNNNYNNVDTPCSLNNYMYKMKHLKYNENVLYSSFNSTERYTNNKSLIQKTNYSEINRTNYERVNNYTLENNKNYLIQGNENEMKDYEKYEYFKEIMNYFLEKKYIRVINFISYKKILSYESMKINNSRSKNFSVLPKNLRSYRFFSYFFYKFKKIIFYIHSYSLYDRLNDFFIKHKNYVRYINTYTNEDSVFDNRVIKGKDIIDNMKDIYFNENEKEGINNKEDLSKCNNIHKDKTIDISNINLNKKDVTDNDSTPNYNLQIKKIQKDENNEEIKKRRINQNTNQIHRISCNLSLFTCAIFYLKNIKLSNILFNDENPEFFNENIFFAYKYFFNNIICLCNDSSEEKVDFSGINENNKITYYIDYLEIDKTFENLNYNIEKINLKRNNVQLVPISEKFTHILTAYVKAIDSMQLIIYLPYWFGKFHLLNNVNTFVSGHSVVPYNISDMIDNYSFYMDIVNCKKSETIKLLKKNKTSENISLNLSI</sequence>
<dbReference type="GO" id="GO:0051731">
    <property type="term" value="F:polynucleotide 5'-hydroxyl-kinase activity"/>
    <property type="evidence" value="ECO:0007669"/>
    <property type="project" value="InterPro"/>
</dbReference>
<dbReference type="InterPro" id="IPR027417">
    <property type="entry name" value="P-loop_NTPase"/>
</dbReference>